<dbReference type="KEGG" id="blac:94348214"/>
<dbReference type="GeneID" id="94348214"/>
<keyword evidence="2" id="KW-1185">Reference proteome</keyword>
<evidence type="ECO:0000313" key="1">
    <source>
        <dbReference type="EMBL" id="TDH72394.1"/>
    </source>
</evidence>
<proteinExistence type="predicted"/>
<comment type="caution">
    <text evidence="1">The sequence shown here is derived from an EMBL/GenBank/DDBJ whole genome shotgun (WGS) entry which is preliminary data.</text>
</comment>
<dbReference type="RefSeq" id="XP_067821893.1">
    <property type="nucleotide sequence ID" value="XM_067962543.1"/>
</dbReference>
<dbReference type="Proteomes" id="UP000294530">
    <property type="component" value="Unassembled WGS sequence"/>
</dbReference>
<name>A0A976IIF0_BRELC</name>
<dbReference type="AlphaFoldDB" id="A0A976IIF0"/>
<organism evidence="1 2">
    <name type="scientific">Bremia lactucae</name>
    <name type="common">Lettuce downy mildew</name>
    <dbReference type="NCBI Taxonomy" id="4779"/>
    <lineage>
        <taxon>Eukaryota</taxon>
        <taxon>Sar</taxon>
        <taxon>Stramenopiles</taxon>
        <taxon>Oomycota</taxon>
        <taxon>Peronosporomycetes</taxon>
        <taxon>Peronosporales</taxon>
        <taxon>Peronosporaceae</taxon>
        <taxon>Bremia</taxon>
    </lineage>
</organism>
<accession>A0A976IIF0</accession>
<protein>
    <submittedName>
        <fullName evidence="1">Uncharacterized protein</fullName>
    </submittedName>
</protein>
<reference evidence="1 2" key="1">
    <citation type="journal article" date="2021" name="Genome Biol.">
        <title>AFLAP: assembly-free linkage analysis pipeline using k-mers from genome sequencing data.</title>
        <authorList>
            <person name="Fletcher K."/>
            <person name="Zhang L."/>
            <person name="Gil J."/>
            <person name="Han R."/>
            <person name="Cavanaugh K."/>
            <person name="Michelmore R."/>
        </authorList>
    </citation>
    <scope>NUCLEOTIDE SEQUENCE [LARGE SCALE GENOMIC DNA]</scope>
    <source>
        <strain evidence="1 2">SF5</strain>
    </source>
</reference>
<dbReference type="EMBL" id="SHOA02000012">
    <property type="protein sequence ID" value="TDH72394.1"/>
    <property type="molecule type" value="Genomic_DNA"/>
</dbReference>
<gene>
    <name evidence="1" type="ORF">CCR75_004457</name>
</gene>
<sequence>MPAPQPEQIHVLVVISRQIISISRNSKTAKTMERYETLSKTLARQEQVESLWKAIRTNLEGNFRLHHLSFWKARLAWERRKWPSTWTPLDNLMFIYNV</sequence>
<evidence type="ECO:0000313" key="2">
    <source>
        <dbReference type="Proteomes" id="UP000294530"/>
    </source>
</evidence>